<protein>
    <submittedName>
        <fullName evidence="3">GNAT family N-acetyltransferase</fullName>
    </submittedName>
</protein>
<feature type="transmembrane region" description="Helical" evidence="1">
    <location>
        <begin position="127"/>
        <end position="150"/>
    </location>
</feature>
<evidence type="ECO:0000259" key="2">
    <source>
        <dbReference type="PROSITE" id="PS51186"/>
    </source>
</evidence>
<dbReference type="InterPro" id="IPR011397">
    <property type="entry name" value="YhfC"/>
</dbReference>
<feature type="transmembrane region" description="Helical" evidence="1">
    <location>
        <begin position="12"/>
        <end position="33"/>
    </location>
</feature>
<gene>
    <name evidence="3" type="ORF">H0486_04690</name>
</gene>
<dbReference type="PANTHER" id="PTHR43792:SF1">
    <property type="entry name" value="N-ACETYLTRANSFERASE DOMAIN-CONTAINING PROTEIN"/>
    <property type="match status" value="1"/>
</dbReference>
<evidence type="ECO:0000313" key="4">
    <source>
        <dbReference type="Proteomes" id="UP000574276"/>
    </source>
</evidence>
<feature type="transmembrane region" description="Helical" evidence="1">
    <location>
        <begin position="180"/>
        <end position="202"/>
    </location>
</feature>
<dbReference type="EMBL" id="JACEGA010000001">
    <property type="protein sequence ID" value="MBB2182171.1"/>
    <property type="molecule type" value="Genomic_DNA"/>
</dbReference>
<evidence type="ECO:0000313" key="3">
    <source>
        <dbReference type="EMBL" id="MBB2182171.1"/>
    </source>
</evidence>
<keyword evidence="1" id="KW-1133">Transmembrane helix</keyword>
<dbReference type="InterPro" id="IPR016181">
    <property type="entry name" value="Acyl_CoA_acyltransferase"/>
</dbReference>
<feature type="transmembrane region" description="Helical" evidence="1">
    <location>
        <begin position="82"/>
        <end position="107"/>
    </location>
</feature>
<dbReference type="Proteomes" id="UP000574276">
    <property type="component" value="Unassembled WGS sequence"/>
</dbReference>
<dbReference type="PANTHER" id="PTHR43792">
    <property type="entry name" value="GNAT FAMILY, PUTATIVE (AFU_ORTHOLOGUE AFUA_3G00765)-RELATED-RELATED"/>
    <property type="match status" value="1"/>
</dbReference>
<dbReference type="Gene3D" id="3.40.630.30">
    <property type="match status" value="1"/>
</dbReference>
<accession>A0A839K0B3</accession>
<organism evidence="3 4">
    <name type="scientific">Variimorphobacter saccharofermentans</name>
    <dbReference type="NCBI Taxonomy" id="2755051"/>
    <lineage>
        <taxon>Bacteria</taxon>
        <taxon>Bacillati</taxon>
        <taxon>Bacillota</taxon>
        <taxon>Clostridia</taxon>
        <taxon>Lachnospirales</taxon>
        <taxon>Lachnospiraceae</taxon>
        <taxon>Variimorphobacter</taxon>
    </lineage>
</organism>
<feature type="domain" description="N-acetyltransferase" evidence="2">
    <location>
        <begin position="312"/>
        <end position="465"/>
    </location>
</feature>
<sequence>MNYTAGELPVNVIVMIALSIILSIGTPITYLIWYRKKTRASLAGVGVGALIFVSFVIVEKLIQAGVLYEGHSVGSFIQSKPLVFSLVAALFPGVFEEVGRFVGFHFLKKKHPEKESAVMYGIGHGGIEALLLGGLSGISNLVSAIILYVAGMNAFTASLDSATAQIVTNTYSAFYTTAPLLFLVGGVERILAFVAHMGLTMIVYRSVADKKLRYLFLAIGLHAALDFLPGMYVTGMITSVWIIEGFVLIMALAFAWFGYKQYKKGSDISNIKRLTSLIRKYIMDKSILRSDKVKLITERLVLVPLGLNYLHSTHEYASDIENTKLMIYLPNTSLRETEEFLEKAQAEWQKENPDFYEFAILLENEHIGAIGIDLDRERHTGELGWIINKRYWGNGYATEAAREVMNFAIRELKLKKIIAHCDSENISSYKVMQKLGLSLVSITKGRKNKSSYEEREEMLYSLDIE</sequence>
<feature type="transmembrane region" description="Helical" evidence="1">
    <location>
        <begin position="239"/>
        <end position="259"/>
    </location>
</feature>
<proteinExistence type="predicted"/>
<dbReference type="PROSITE" id="PS51186">
    <property type="entry name" value="GNAT"/>
    <property type="match status" value="1"/>
</dbReference>
<keyword evidence="1" id="KW-0812">Transmembrane</keyword>
<feature type="transmembrane region" description="Helical" evidence="1">
    <location>
        <begin position="40"/>
        <end position="62"/>
    </location>
</feature>
<dbReference type="RefSeq" id="WP_228351899.1">
    <property type="nucleotide sequence ID" value="NZ_JACEGA010000001.1"/>
</dbReference>
<evidence type="ECO:0000256" key="1">
    <source>
        <dbReference type="SAM" id="Phobius"/>
    </source>
</evidence>
<dbReference type="AlphaFoldDB" id="A0A839K0B3"/>
<dbReference type="GO" id="GO:0016747">
    <property type="term" value="F:acyltransferase activity, transferring groups other than amino-acyl groups"/>
    <property type="evidence" value="ECO:0007669"/>
    <property type="project" value="InterPro"/>
</dbReference>
<keyword evidence="4" id="KW-1185">Reference proteome</keyword>
<feature type="transmembrane region" description="Helical" evidence="1">
    <location>
        <begin position="214"/>
        <end position="233"/>
    </location>
</feature>
<dbReference type="Pfam" id="PF13302">
    <property type="entry name" value="Acetyltransf_3"/>
    <property type="match status" value="1"/>
</dbReference>
<comment type="caution">
    <text evidence="3">The sequence shown here is derived from an EMBL/GenBank/DDBJ whole genome shotgun (WGS) entry which is preliminary data.</text>
</comment>
<keyword evidence="3" id="KW-0808">Transferase</keyword>
<dbReference type="Pfam" id="PF10086">
    <property type="entry name" value="YhfC"/>
    <property type="match status" value="1"/>
</dbReference>
<dbReference type="SUPFAM" id="SSF55729">
    <property type="entry name" value="Acyl-CoA N-acyltransferases (Nat)"/>
    <property type="match status" value="1"/>
</dbReference>
<reference evidence="3 4" key="1">
    <citation type="submission" date="2020-07" db="EMBL/GenBank/DDBJ databases">
        <title>Characterization and genome sequencing of isolate MD1, a novel member within the family Lachnospiraceae.</title>
        <authorList>
            <person name="Rettenmaier R."/>
            <person name="Di Bello L."/>
            <person name="Zinser C."/>
            <person name="Scheitz K."/>
            <person name="Liebl W."/>
            <person name="Zverlov V."/>
        </authorList>
    </citation>
    <scope>NUCLEOTIDE SEQUENCE [LARGE SCALE GENOMIC DNA]</scope>
    <source>
        <strain evidence="3 4">MD1</strain>
    </source>
</reference>
<dbReference type="InterPro" id="IPR000182">
    <property type="entry name" value="GNAT_dom"/>
</dbReference>
<name>A0A839K0B3_9FIRM</name>
<keyword evidence="1" id="KW-0472">Membrane</keyword>
<dbReference type="InterPro" id="IPR051531">
    <property type="entry name" value="N-acetyltransferase"/>
</dbReference>